<sequence length="57" mass="6303">HEQQNVMNAMGSMFAAVLFIGMNNATSVQPVVDVERTVFYREKAAGMYSALPYAFAQ</sequence>
<dbReference type="GO" id="GO:0140359">
    <property type="term" value="F:ABC-type transporter activity"/>
    <property type="evidence" value="ECO:0007669"/>
    <property type="project" value="InterPro"/>
</dbReference>
<evidence type="ECO:0000256" key="4">
    <source>
        <dbReference type="ARBA" id="ARBA00023136"/>
    </source>
</evidence>
<feature type="non-terminal residue" evidence="7">
    <location>
        <position position="1"/>
    </location>
</feature>
<comment type="subcellular location">
    <subcellularLocation>
        <location evidence="1">Membrane</location>
        <topology evidence="1">Multi-pass membrane protein</topology>
    </subcellularLocation>
</comment>
<dbReference type="AlphaFoldDB" id="A0AA38H1V1"/>
<feature type="domain" description="ABC-2 type transporter transmembrane" evidence="6">
    <location>
        <begin position="3"/>
        <end position="57"/>
    </location>
</feature>
<dbReference type="GO" id="GO:0016020">
    <property type="term" value="C:membrane"/>
    <property type="evidence" value="ECO:0007669"/>
    <property type="project" value="UniProtKB-SubCell"/>
</dbReference>
<dbReference type="Proteomes" id="UP000824469">
    <property type="component" value="Unassembled WGS sequence"/>
</dbReference>
<dbReference type="OMA" id="HEQQNVM"/>
<evidence type="ECO:0000256" key="5">
    <source>
        <dbReference type="SAM" id="SignalP"/>
    </source>
</evidence>
<dbReference type="PANTHER" id="PTHR48040">
    <property type="entry name" value="PLEIOTROPIC DRUG RESISTANCE PROTEIN 1-LIKE ISOFORM X1"/>
    <property type="match status" value="1"/>
</dbReference>
<name>A0AA38H1V1_TAXCH</name>
<keyword evidence="8" id="KW-1185">Reference proteome</keyword>
<keyword evidence="5" id="KW-0732">Signal</keyword>
<keyword evidence="4" id="KW-0472">Membrane</keyword>
<evidence type="ECO:0000256" key="2">
    <source>
        <dbReference type="ARBA" id="ARBA00022692"/>
    </source>
</evidence>
<evidence type="ECO:0000313" key="8">
    <source>
        <dbReference type="Proteomes" id="UP000824469"/>
    </source>
</evidence>
<evidence type="ECO:0000259" key="6">
    <source>
        <dbReference type="Pfam" id="PF01061"/>
    </source>
</evidence>
<keyword evidence="2" id="KW-0812">Transmembrane</keyword>
<reference evidence="7 8" key="1">
    <citation type="journal article" date="2021" name="Nat. Plants">
        <title>The Taxus genome provides insights into paclitaxel biosynthesis.</title>
        <authorList>
            <person name="Xiong X."/>
            <person name="Gou J."/>
            <person name="Liao Q."/>
            <person name="Li Y."/>
            <person name="Zhou Q."/>
            <person name="Bi G."/>
            <person name="Li C."/>
            <person name="Du R."/>
            <person name="Wang X."/>
            <person name="Sun T."/>
            <person name="Guo L."/>
            <person name="Liang H."/>
            <person name="Lu P."/>
            <person name="Wu Y."/>
            <person name="Zhang Z."/>
            <person name="Ro D.K."/>
            <person name="Shang Y."/>
            <person name="Huang S."/>
            <person name="Yan J."/>
        </authorList>
    </citation>
    <scope>NUCLEOTIDE SEQUENCE [LARGE SCALE GENOMIC DNA]</scope>
    <source>
        <strain evidence="7">Ta-2019</strain>
    </source>
</reference>
<evidence type="ECO:0000313" key="7">
    <source>
        <dbReference type="EMBL" id="KAH9331697.1"/>
    </source>
</evidence>
<proteinExistence type="predicted"/>
<accession>A0AA38H1V1</accession>
<dbReference type="EMBL" id="JAHRHJ020000001">
    <property type="protein sequence ID" value="KAH9331697.1"/>
    <property type="molecule type" value="Genomic_DNA"/>
</dbReference>
<dbReference type="PANTHER" id="PTHR48040:SF35">
    <property type="entry name" value="ABC TRANSPORTER G FAMILY MEMBER 39-LIKE"/>
    <property type="match status" value="1"/>
</dbReference>
<evidence type="ECO:0000256" key="3">
    <source>
        <dbReference type="ARBA" id="ARBA00022989"/>
    </source>
</evidence>
<feature type="non-terminal residue" evidence="7">
    <location>
        <position position="57"/>
    </location>
</feature>
<dbReference type="Pfam" id="PF01061">
    <property type="entry name" value="ABC2_membrane"/>
    <property type="match status" value="1"/>
</dbReference>
<gene>
    <name evidence="7" type="ORF">KI387_003805</name>
</gene>
<dbReference type="InterPro" id="IPR013525">
    <property type="entry name" value="ABC2_TM"/>
</dbReference>
<organism evidence="7 8">
    <name type="scientific">Taxus chinensis</name>
    <name type="common">Chinese yew</name>
    <name type="synonym">Taxus wallichiana var. chinensis</name>
    <dbReference type="NCBI Taxonomy" id="29808"/>
    <lineage>
        <taxon>Eukaryota</taxon>
        <taxon>Viridiplantae</taxon>
        <taxon>Streptophyta</taxon>
        <taxon>Embryophyta</taxon>
        <taxon>Tracheophyta</taxon>
        <taxon>Spermatophyta</taxon>
        <taxon>Pinopsida</taxon>
        <taxon>Pinidae</taxon>
        <taxon>Conifers II</taxon>
        <taxon>Cupressales</taxon>
        <taxon>Taxaceae</taxon>
        <taxon>Taxus</taxon>
    </lineage>
</organism>
<keyword evidence="3" id="KW-1133">Transmembrane helix</keyword>
<feature type="signal peptide" evidence="5">
    <location>
        <begin position="1"/>
        <end position="25"/>
    </location>
</feature>
<protein>
    <recommendedName>
        <fullName evidence="6">ABC-2 type transporter transmembrane domain-containing protein</fullName>
    </recommendedName>
</protein>
<feature type="chain" id="PRO_5041415588" description="ABC-2 type transporter transmembrane domain-containing protein" evidence="5">
    <location>
        <begin position="26"/>
        <end position="57"/>
    </location>
</feature>
<comment type="caution">
    <text evidence="7">The sequence shown here is derived from an EMBL/GenBank/DDBJ whole genome shotgun (WGS) entry which is preliminary data.</text>
</comment>
<evidence type="ECO:0000256" key="1">
    <source>
        <dbReference type="ARBA" id="ARBA00004141"/>
    </source>
</evidence>